<keyword evidence="2" id="KW-0456">Lyase</keyword>
<dbReference type="SUPFAM" id="SSF54593">
    <property type="entry name" value="Glyoxalase/Bleomycin resistance protein/Dihydroxybiphenyl dioxygenase"/>
    <property type="match status" value="1"/>
</dbReference>
<dbReference type="Gene3D" id="3.10.180.10">
    <property type="entry name" value="2,3-Dihydroxybiphenyl 1,2-Dioxygenase, domain 1"/>
    <property type="match status" value="1"/>
</dbReference>
<keyword evidence="3" id="KW-1185">Reference proteome</keyword>
<organism evidence="2 3">
    <name type="scientific">Ureibacillus acetophenoni</name>
    <dbReference type="NCBI Taxonomy" id="614649"/>
    <lineage>
        <taxon>Bacteria</taxon>
        <taxon>Bacillati</taxon>
        <taxon>Bacillota</taxon>
        <taxon>Bacilli</taxon>
        <taxon>Bacillales</taxon>
        <taxon>Caryophanaceae</taxon>
        <taxon>Ureibacillus</taxon>
    </lineage>
</organism>
<dbReference type="AlphaFoldDB" id="A0A285UD71"/>
<dbReference type="EMBL" id="OBQC01000006">
    <property type="protein sequence ID" value="SOC39739.1"/>
    <property type="molecule type" value="Genomic_DNA"/>
</dbReference>
<dbReference type="Pfam" id="PF00903">
    <property type="entry name" value="Glyoxalase"/>
    <property type="match status" value="1"/>
</dbReference>
<sequence length="126" mass="14272">MNKTVPIINQMNGVFIHVTNLKESAKWYCGLLGLEINLEKVQSPVFNVPITGTTSLTLDDHTFDPIFQHHVSPNPIFNFFTTNIDEAYNYVLEKGISIVREIERVGDTAWFNIKDPDGNVVMICNC</sequence>
<feature type="domain" description="VOC" evidence="1">
    <location>
        <begin position="10"/>
        <end position="126"/>
    </location>
</feature>
<gene>
    <name evidence="2" type="ORF">SAMN05877842_10693</name>
</gene>
<proteinExistence type="predicted"/>
<dbReference type="InterPro" id="IPR004360">
    <property type="entry name" value="Glyas_Fos-R_dOase_dom"/>
</dbReference>
<dbReference type="GO" id="GO:0051213">
    <property type="term" value="F:dioxygenase activity"/>
    <property type="evidence" value="ECO:0007669"/>
    <property type="project" value="UniProtKB-KW"/>
</dbReference>
<evidence type="ECO:0000313" key="2">
    <source>
        <dbReference type="EMBL" id="SOC39739.1"/>
    </source>
</evidence>
<evidence type="ECO:0000259" key="1">
    <source>
        <dbReference type="PROSITE" id="PS51819"/>
    </source>
</evidence>
<name>A0A285UD71_9BACL</name>
<dbReference type="InterPro" id="IPR029068">
    <property type="entry name" value="Glyas_Bleomycin-R_OHBP_Dase"/>
</dbReference>
<dbReference type="OrthoDB" id="2354281at2"/>
<dbReference type="InterPro" id="IPR037523">
    <property type="entry name" value="VOC_core"/>
</dbReference>
<reference evidence="3" key="1">
    <citation type="submission" date="2017-08" db="EMBL/GenBank/DDBJ databases">
        <authorList>
            <person name="Varghese N."/>
            <person name="Submissions S."/>
        </authorList>
    </citation>
    <scope>NUCLEOTIDE SEQUENCE [LARGE SCALE GENOMIC DNA]</scope>
    <source>
        <strain evidence="3">JC23</strain>
    </source>
</reference>
<dbReference type="GO" id="GO:0016829">
    <property type="term" value="F:lyase activity"/>
    <property type="evidence" value="ECO:0007669"/>
    <property type="project" value="UniProtKB-KW"/>
</dbReference>
<dbReference type="PROSITE" id="PS51819">
    <property type="entry name" value="VOC"/>
    <property type="match status" value="1"/>
</dbReference>
<dbReference type="Proteomes" id="UP000219252">
    <property type="component" value="Unassembled WGS sequence"/>
</dbReference>
<evidence type="ECO:0000313" key="3">
    <source>
        <dbReference type="Proteomes" id="UP000219252"/>
    </source>
</evidence>
<accession>A0A285UD71</accession>
<dbReference type="RefSeq" id="WP_097149485.1">
    <property type="nucleotide sequence ID" value="NZ_OBQC01000006.1"/>
</dbReference>
<protein>
    <submittedName>
        <fullName evidence="2">Catechol 2,3-dioxygenase-like lactoylglutathione lyase family enzyme</fullName>
    </submittedName>
</protein>
<keyword evidence="2" id="KW-0560">Oxidoreductase</keyword>
<keyword evidence="2" id="KW-0223">Dioxygenase</keyword>